<name>A0A8J2SI20_9STRA</name>
<accession>A0A8J2SI20</accession>
<keyword evidence="3" id="KW-1185">Reference proteome</keyword>
<dbReference type="InterPro" id="IPR011889">
    <property type="entry name" value="Liste_lipo_26"/>
</dbReference>
<evidence type="ECO:0000313" key="2">
    <source>
        <dbReference type="EMBL" id="CAH0372353.1"/>
    </source>
</evidence>
<evidence type="ECO:0000256" key="1">
    <source>
        <dbReference type="SAM" id="MobiDB-lite"/>
    </source>
</evidence>
<dbReference type="OrthoDB" id="2019800at2759"/>
<reference evidence="2" key="1">
    <citation type="submission" date="2021-11" db="EMBL/GenBank/DDBJ databases">
        <authorList>
            <consortium name="Genoscope - CEA"/>
            <person name="William W."/>
        </authorList>
    </citation>
    <scope>NUCLEOTIDE SEQUENCE</scope>
</reference>
<organism evidence="2 3">
    <name type="scientific">Pelagomonas calceolata</name>
    <dbReference type="NCBI Taxonomy" id="35677"/>
    <lineage>
        <taxon>Eukaryota</taxon>
        <taxon>Sar</taxon>
        <taxon>Stramenopiles</taxon>
        <taxon>Ochrophyta</taxon>
        <taxon>Pelagophyceae</taxon>
        <taxon>Pelagomonadales</taxon>
        <taxon>Pelagomonadaceae</taxon>
        <taxon>Pelagomonas</taxon>
    </lineage>
</organism>
<comment type="caution">
    <text evidence="2">The sequence shown here is derived from an EMBL/GenBank/DDBJ whole genome shotgun (WGS) entry which is preliminary data.</text>
</comment>
<dbReference type="Pfam" id="PF03382">
    <property type="entry name" value="DUF285"/>
    <property type="match status" value="1"/>
</dbReference>
<evidence type="ECO:0000313" key="3">
    <source>
        <dbReference type="Proteomes" id="UP000789595"/>
    </source>
</evidence>
<gene>
    <name evidence="2" type="ORF">PECAL_3P23410</name>
</gene>
<dbReference type="NCBIfam" id="TIGR02167">
    <property type="entry name" value="Liste_lipo_26"/>
    <property type="match status" value="2"/>
</dbReference>
<dbReference type="Proteomes" id="UP000789595">
    <property type="component" value="Unassembled WGS sequence"/>
</dbReference>
<dbReference type="EMBL" id="CAKKNE010000003">
    <property type="protein sequence ID" value="CAH0372353.1"/>
    <property type="molecule type" value="Genomic_DNA"/>
</dbReference>
<protein>
    <recommendedName>
        <fullName evidence="4">BspA family leucine-rich repeat surface protein</fullName>
    </recommendedName>
</protein>
<sequence>MLSRSALVLATAWTREGSPAWAQHDNLVIRAVVRDENEATRLKIDLGGCVIKDKKAQPLVDTSAWLDVTVVEEGPNEAKGLGDALKGASTCVLCAAAHAGFESVSGSDVPAVVPGSLARARAESSFSHVAGINVRVPRNEAESAARRLLAEIDAVSIESKDASTNLRHVILRSSMGVSTLESVKGATSVKDADVLALARMGGEESIRAISRAEDALQEACGDSVGTTIVRLGALTDDAGGVPLAFGTRDSLLRELVNESAEPPLVSRNDAARLLGEVVRRGLPALDHQIFDAAWSPKFGVVSAGTPETAATAARQDVVQEAAKLTARVSGALQRLSDHAEDLDSTNSRSRTRRDGPDERARHRSLRASLAAAARKTPLAMARLVLYALAALATRAYDWTTPGDALTPFDCDAYPNPIQVFKADNQNPPYNVSELDLATGKYNKICDFPQKNAGVNGFALMQYPDGGPQPALKDNVYSFVCRGKKLERFDCASVSELDGTLIAQKEGTTSFCNAATFVGTTYYYTNGLRGKDNQIYRVTAMETDAPDFKPRGDAQFNVSDSVLRGAENDITSLEEATTGAFAELINDGLPGRKYVVGLAANPNFKGGNVELFVARLEEEKDAAGNIINPYGAPEAYAVLYTKCVNVDWSGRPGGVPSANGCIQSTFGAAYTYDEGTSSSSSITQPPRLFFSNNAGLGLFEVIIPAGGGIPLPEGRDGCWNSGDPSVPGNTHVSCGEGGTAQTGLSFSLKWVAQSAETSNNDGSACPGIAAPVFPSMAPTMTPAPTQQPTIGFWSDPEKPFDCAAHPNPIQVYGAQAPPPAFNTEELDLGTGDYVVIDDFSPVPPTALSPPENVNGFALMLNPDNGKTYAFICVFDELKLVRFDGTRSTDVPPGAGSLTGQRINPADSGQKVNAAAFIKTTYYYTSRLQRNGKGDTYNAIFYVSDVHTDTPSYFGPSTRRFSVKEGLLSGSVSDITNLEEEPGQVIINDGCDGCSYLVGLAAGTATTPPEVFLARIEQGGLVPEYYAVLEAASCDVYVDNPSGPGCIAGDYGAAYTYGGGGVPQQVFFTNNLGEGLFEVTAPPGGIDVPATCWNIGINGVGTEADPAAPHTRCATVSFSLTWKAASAATNQNDGSACPGLPAPVTASPTNRIFRATDATICTARDVWLANRDLALQAYGPIATWDTSRVTTMSCLFTPYTQCKNGADTSKCSINRSAGQFNDDIGAWDTSSVTNMFGMFGDNSQFNQDISGWDTARVTTMAGMFYSARKFNQPLQSWDVSGLTGFIQGQAPGPGLYEMFTRATAFDQNLGWCVSEAVNPQQPSLTFSGTVCGSYDCGVRTVANPATDC</sequence>
<proteinExistence type="predicted"/>
<evidence type="ECO:0008006" key="4">
    <source>
        <dbReference type="Google" id="ProtNLM"/>
    </source>
</evidence>
<feature type="region of interest" description="Disordered" evidence="1">
    <location>
        <begin position="335"/>
        <end position="363"/>
    </location>
</feature>
<dbReference type="InterPro" id="IPR005046">
    <property type="entry name" value="DUF285"/>
</dbReference>